<evidence type="ECO:0000256" key="3">
    <source>
        <dbReference type="ARBA" id="ARBA00022857"/>
    </source>
</evidence>
<name>A0AAV1R1E6_9ROSI</name>
<proteinExistence type="predicted"/>
<keyword evidence="1" id="KW-0285">Flavoprotein</keyword>
<dbReference type="Proteomes" id="UP001314170">
    <property type="component" value="Unassembled WGS sequence"/>
</dbReference>
<reference evidence="4 5" key="1">
    <citation type="submission" date="2024-01" db="EMBL/GenBank/DDBJ databases">
        <authorList>
            <person name="Waweru B."/>
        </authorList>
    </citation>
    <scope>NUCLEOTIDE SEQUENCE [LARGE SCALE GENOMIC DNA]</scope>
</reference>
<keyword evidence="3" id="KW-0521">NADP</keyword>
<protein>
    <recommendedName>
        <fullName evidence="6">NADH:flavin oxidoreductase/NADH oxidase N-terminal domain-containing protein</fullName>
    </recommendedName>
</protein>
<dbReference type="GO" id="GO:0016491">
    <property type="term" value="F:oxidoreductase activity"/>
    <property type="evidence" value="ECO:0007669"/>
    <property type="project" value="InterPro"/>
</dbReference>
<dbReference type="GO" id="GO:0010181">
    <property type="term" value="F:FMN binding"/>
    <property type="evidence" value="ECO:0007669"/>
    <property type="project" value="InterPro"/>
</dbReference>
<evidence type="ECO:0008006" key="6">
    <source>
        <dbReference type="Google" id="ProtNLM"/>
    </source>
</evidence>
<comment type="caution">
    <text evidence="4">The sequence shown here is derived from an EMBL/GenBank/DDBJ whole genome shotgun (WGS) entry which is preliminary data.</text>
</comment>
<dbReference type="SUPFAM" id="SSF51395">
    <property type="entry name" value="FMN-linked oxidoreductases"/>
    <property type="match status" value="1"/>
</dbReference>
<dbReference type="AlphaFoldDB" id="A0AAV1R1E6"/>
<dbReference type="Gene3D" id="3.20.20.70">
    <property type="entry name" value="Aldolase class I"/>
    <property type="match status" value="1"/>
</dbReference>
<keyword evidence="5" id="KW-1185">Reference proteome</keyword>
<accession>A0AAV1R1E6</accession>
<dbReference type="PANTHER" id="PTHR22893:SF91">
    <property type="entry name" value="NADPH DEHYDROGENASE 2-RELATED"/>
    <property type="match status" value="1"/>
</dbReference>
<sequence>MVLSFFAGGYDGEDGNRAVEEGRGDLVAYGRLFLANPDLPRRFELDAPPNKYDRETFYTHDPVVGYTDYPFLEDTCLRTGDLV</sequence>
<dbReference type="InterPro" id="IPR013785">
    <property type="entry name" value="Aldolase_TIM"/>
</dbReference>
<evidence type="ECO:0000256" key="1">
    <source>
        <dbReference type="ARBA" id="ARBA00022630"/>
    </source>
</evidence>
<evidence type="ECO:0000313" key="5">
    <source>
        <dbReference type="Proteomes" id="UP001314170"/>
    </source>
</evidence>
<dbReference type="InterPro" id="IPR045247">
    <property type="entry name" value="Oye-like"/>
</dbReference>
<evidence type="ECO:0000313" key="4">
    <source>
        <dbReference type="EMBL" id="CAK7327821.1"/>
    </source>
</evidence>
<gene>
    <name evidence="4" type="ORF">DCAF_LOCUS5539</name>
</gene>
<keyword evidence="2" id="KW-0288">FMN</keyword>
<organism evidence="4 5">
    <name type="scientific">Dovyalis caffra</name>
    <dbReference type="NCBI Taxonomy" id="77055"/>
    <lineage>
        <taxon>Eukaryota</taxon>
        <taxon>Viridiplantae</taxon>
        <taxon>Streptophyta</taxon>
        <taxon>Embryophyta</taxon>
        <taxon>Tracheophyta</taxon>
        <taxon>Spermatophyta</taxon>
        <taxon>Magnoliopsida</taxon>
        <taxon>eudicotyledons</taxon>
        <taxon>Gunneridae</taxon>
        <taxon>Pentapetalae</taxon>
        <taxon>rosids</taxon>
        <taxon>fabids</taxon>
        <taxon>Malpighiales</taxon>
        <taxon>Salicaceae</taxon>
        <taxon>Flacourtieae</taxon>
        <taxon>Dovyalis</taxon>
    </lineage>
</organism>
<evidence type="ECO:0000256" key="2">
    <source>
        <dbReference type="ARBA" id="ARBA00022643"/>
    </source>
</evidence>
<dbReference type="EMBL" id="CAWUPB010000870">
    <property type="protein sequence ID" value="CAK7327821.1"/>
    <property type="molecule type" value="Genomic_DNA"/>
</dbReference>
<dbReference type="PANTHER" id="PTHR22893">
    <property type="entry name" value="NADH OXIDOREDUCTASE-RELATED"/>
    <property type="match status" value="1"/>
</dbReference>